<evidence type="ECO:0000313" key="1">
    <source>
        <dbReference type="EMBL" id="SON52449.1"/>
    </source>
</evidence>
<organism evidence="1 2">
    <name type="scientific">Vibrio tapetis subsp. tapetis</name>
    <dbReference type="NCBI Taxonomy" id="1671868"/>
    <lineage>
        <taxon>Bacteria</taxon>
        <taxon>Pseudomonadati</taxon>
        <taxon>Pseudomonadota</taxon>
        <taxon>Gammaproteobacteria</taxon>
        <taxon>Vibrionales</taxon>
        <taxon>Vibrionaceae</taxon>
        <taxon>Vibrio</taxon>
    </lineage>
</organism>
<dbReference type="AlphaFoldDB" id="A0A2N8ZKK7"/>
<evidence type="ECO:0000313" key="2">
    <source>
        <dbReference type="Proteomes" id="UP000235828"/>
    </source>
</evidence>
<gene>
    <name evidence="1" type="ORF">VTAP4600_B0838</name>
</gene>
<dbReference type="Proteomes" id="UP000235828">
    <property type="component" value="Chromosome B"/>
</dbReference>
<proteinExistence type="predicted"/>
<name>A0A2N8ZKK7_9VIBR</name>
<dbReference type="KEGG" id="vta:B0838"/>
<accession>A0A2N8ZKK7</accession>
<reference evidence="1 2" key="1">
    <citation type="submission" date="2017-10" db="EMBL/GenBank/DDBJ databases">
        <authorList>
            <person name="Banno H."/>
            <person name="Chua N.-H."/>
        </authorList>
    </citation>
    <scope>NUCLEOTIDE SEQUENCE [LARGE SCALE GENOMIC DNA]</scope>
    <source>
        <strain evidence="1">Vibrio tapetis CECT4600</strain>
    </source>
</reference>
<protein>
    <submittedName>
        <fullName evidence="1">Uncharacterized protein</fullName>
    </submittedName>
</protein>
<sequence>MGSCEWHGVTDYIPKYTGINEQLGAEQCDSCSVRGPVFSD</sequence>
<keyword evidence="2" id="KW-1185">Reference proteome</keyword>
<dbReference type="EMBL" id="LT960612">
    <property type="protein sequence ID" value="SON52449.1"/>
    <property type="molecule type" value="Genomic_DNA"/>
</dbReference>